<dbReference type="RefSeq" id="WP_186913877.1">
    <property type="nucleotide sequence ID" value="NZ_JACOFV010000019.1"/>
</dbReference>
<evidence type="ECO:0000313" key="2">
    <source>
        <dbReference type="EMBL" id="MBC3863931.1"/>
    </source>
</evidence>
<evidence type="ECO:0000256" key="1">
    <source>
        <dbReference type="SAM" id="SignalP"/>
    </source>
</evidence>
<protein>
    <recommendedName>
        <fullName evidence="4">Beta-lactamase</fullName>
    </recommendedName>
</protein>
<reference evidence="2" key="1">
    <citation type="submission" date="2020-08" db="EMBL/GenBank/DDBJ databases">
        <title>Novel species isolated from subtropical streams in China.</title>
        <authorList>
            <person name="Lu H."/>
        </authorList>
    </citation>
    <scope>NUCLEOTIDE SEQUENCE</scope>
    <source>
        <strain evidence="2">KACC 12607</strain>
    </source>
</reference>
<feature type="chain" id="PRO_5037552738" description="Beta-lactamase" evidence="1">
    <location>
        <begin position="21"/>
        <end position="184"/>
    </location>
</feature>
<dbReference type="AlphaFoldDB" id="A0A923HQN3"/>
<organism evidence="2 3">
    <name type="scientific">Undibacterium jejuense</name>
    <dbReference type="NCBI Taxonomy" id="1344949"/>
    <lineage>
        <taxon>Bacteria</taxon>
        <taxon>Pseudomonadati</taxon>
        <taxon>Pseudomonadota</taxon>
        <taxon>Betaproteobacteria</taxon>
        <taxon>Burkholderiales</taxon>
        <taxon>Oxalobacteraceae</taxon>
        <taxon>Undibacterium</taxon>
    </lineage>
</organism>
<dbReference type="Proteomes" id="UP000634011">
    <property type="component" value="Unassembled WGS sequence"/>
</dbReference>
<comment type="caution">
    <text evidence="2">The sequence shown here is derived from an EMBL/GenBank/DDBJ whole genome shotgun (WGS) entry which is preliminary data.</text>
</comment>
<keyword evidence="1" id="KW-0732">Signal</keyword>
<accession>A0A923HQN3</accession>
<sequence length="184" mass="20802">MLFITRIFLLNLMAIPMAFAGTKGLDVKLENLGDSDFYQSPIFKQFTNNFGNYHFDECWQHYGDGVSGIHYLNYGFLRLINGHTIQDIFNFNKEAIQNIRKNLHQPDEHTASEGYHGMYIIYPKNGYLTIMGVGANANPKKGLTGISTVIKGIKLDQTKPKEGAKIFERSLCRVSKPFNIGFGV</sequence>
<gene>
    <name evidence="2" type="ORF">H8K32_17630</name>
</gene>
<dbReference type="EMBL" id="JACOFV010000019">
    <property type="protein sequence ID" value="MBC3863931.1"/>
    <property type="molecule type" value="Genomic_DNA"/>
</dbReference>
<feature type="signal peptide" evidence="1">
    <location>
        <begin position="1"/>
        <end position="20"/>
    </location>
</feature>
<proteinExistence type="predicted"/>
<evidence type="ECO:0000313" key="3">
    <source>
        <dbReference type="Proteomes" id="UP000634011"/>
    </source>
</evidence>
<keyword evidence="3" id="KW-1185">Reference proteome</keyword>
<name>A0A923HQN3_9BURK</name>
<evidence type="ECO:0008006" key="4">
    <source>
        <dbReference type="Google" id="ProtNLM"/>
    </source>
</evidence>